<feature type="region of interest" description="Disordered" evidence="1">
    <location>
        <begin position="73"/>
        <end position="101"/>
    </location>
</feature>
<protein>
    <recommendedName>
        <fullName evidence="4">Secreted protein/lipoprotein</fullName>
    </recommendedName>
</protein>
<accession>A0A918NUB1</accession>
<evidence type="ECO:0000313" key="3">
    <source>
        <dbReference type="Proteomes" id="UP000645555"/>
    </source>
</evidence>
<evidence type="ECO:0008006" key="4">
    <source>
        <dbReference type="Google" id="ProtNLM"/>
    </source>
</evidence>
<dbReference type="Proteomes" id="UP000645555">
    <property type="component" value="Unassembled WGS sequence"/>
</dbReference>
<name>A0A918NUB1_9ACTN</name>
<evidence type="ECO:0000256" key="1">
    <source>
        <dbReference type="SAM" id="MobiDB-lite"/>
    </source>
</evidence>
<organism evidence="2 3">
    <name type="scientific">Streptomyces fructofermentans</name>
    <dbReference type="NCBI Taxonomy" id="152141"/>
    <lineage>
        <taxon>Bacteria</taxon>
        <taxon>Bacillati</taxon>
        <taxon>Actinomycetota</taxon>
        <taxon>Actinomycetes</taxon>
        <taxon>Kitasatosporales</taxon>
        <taxon>Streptomycetaceae</taxon>
        <taxon>Streptomyces</taxon>
    </lineage>
</organism>
<sequence length="236" mass="25700">MRNLSTPQTKHSSSTVRVGAACPKCGVAQLAPCRTGGIVKCRALHSTAHLRQAAAASLTLCAALTLTACSSPDAKDHAATKSPKATQTQTTPATTDPKEEAKKEAIETYAAYWQEMEKLYADPTGRSADLERYAASEALRNAELDAQRAHDRKRIYVGKIGLTDQTVTKVDASRRIPNATVSSCLDISRWQTVDAETKEPVSLPDNRLTKYVIVSVVEKYPQGWRVTRDRPQGKSC</sequence>
<reference evidence="2" key="2">
    <citation type="submission" date="2020-09" db="EMBL/GenBank/DDBJ databases">
        <authorList>
            <person name="Sun Q."/>
            <person name="Ohkuma M."/>
        </authorList>
    </citation>
    <scope>NUCLEOTIDE SEQUENCE</scope>
    <source>
        <strain evidence="2">JCM 4956</strain>
    </source>
</reference>
<keyword evidence="3" id="KW-1185">Reference proteome</keyword>
<dbReference type="AlphaFoldDB" id="A0A918NUB1"/>
<evidence type="ECO:0000313" key="2">
    <source>
        <dbReference type="EMBL" id="GGX96506.1"/>
    </source>
</evidence>
<proteinExistence type="predicted"/>
<feature type="compositionally biased region" description="Low complexity" evidence="1">
    <location>
        <begin position="80"/>
        <end position="95"/>
    </location>
</feature>
<dbReference type="EMBL" id="BMWD01000046">
    <property type="protein sequence ID" value="GGX96506.1"/>
    <property type="molecule type" value="Genomic_DNA"/>
</dbReference>
<reference evidence="2" key="1">
    <citation type="journal article" date="2014" name="Int. J. Syst. Evol. Microbiol.">
        <title>Complete genome sequence of Corynebacterium casei LMG S-19264T (=DSM 44701T), isolated from a smear-ripened cheese.</title>
        <authorList>
            <consortium name="US DOE Joint Genome Institute (JGI-PGF)"/>
            <person name="Walter F."/>
            <person name="Albersmeier A."/>
            <person name="Kalinowski J."/>
            <person name="Ruckert C."/>
        </authorList>
    </citation>
    <scope>NUCLEOTIDE SEQUENCE</scope>
    <source>
        <strain evidence="2">JCM 4956</strain>
    </source>
</reference>
<comment type="caution">
    <text evidence="2">The sequence shown here is derived from an EMBL/GenBank/DDBJ whole genome shotgun (WGS) entry which is preliminary data.</text>
</comment>
<gene>
    <name evidence="2" type="ORF">GCM10010515_73810</name>
</gene>